<gene>
    <name evidence="6" type="ordered locus">Meso_1709</name>
</gene>
<dbReference type="GO" id="GO:0008745">
    <property type="term" value="F:N-acetylmuramoyl-L-alanine amidase activity"/>
    <property type="evidence" value="ECO:0007669"/>
    <property type="project" value="UniProtKB-EC"/>
</dbReference>
<proteinExistence type="predicted"/>
<evidence type="ECO:0000256" key="4">
    <source>
        <dbReference type="SAM" id="MobiDB-lite"/>
    </source>
</evidence>
<dbReference type="Gene3D" id="3.40.630.40">
    <property type="entry name" value="Zn-dependent exopeptidases"/>
    <property type="match status" value="1"/>
</dbReference>
<dbReference type="SUPFAM" id="SSF53187">
    <property type="entry name" value="Zn-dependent exopeptidases"/>
    <property type="match status" value="1"/>
</dbReference>
<feature type="compositionally biased region" description="Basic residues" evidence="4">
    <location>
        <begin position="10"/>
        <end position="23"/>
    </location>
</feature>
<dbReference type="HOGENOM" id="CLU_014322_2_1_5"/>
<dbReference type="InterPro" id="IPR002508">
    <property type="entry name" value="MurNAc-LAA_cat"/>
</dbReference>
<feature type="region of interest" description="Disordered" evidence="4">
    <location>
        <begin position="1"/>
        <end position="23"/>
    </location>
</feature>
<comment type="catalytic activity">
    <reaction evidence="1">
        <text>Hydrolyzes the link between N-acetylmuramoyl residues and L-amino acid residues in certain cell-wall glycopeptides.</text>
        <dbReference type="EC" id="3.5.1.28"/>
    </reaction>
</comment>
<dbReference type="EMBL" id="CP000390">
    <property type="protein sequence ID" value="ABG63104.1"/>
    <property type="molecule type" value="Genomic_DNA"/>
</dbReference>
<sequence precursor="true">MAERPTPKAMRAHRARRETRHGPHASGPFLLLLFLLTAFWGPPAFAQAVQPLVAYDHTMAGDANRVRIVLNFDRKPEVNWFLLRAPHRLVVDFPETDFGIEEKETEPRGLISRVRYGRMAPGHSRMIYTMPGPFKVEEVSVLKNETSPGYRMIADIVSASESDFESAMRERLAAAPDAGTAKEVVKQKPTDDRFMIAIDPGHGGIDGGARGVSGTFEKTITLTFAQELKKSLEATGKYNVVLTRNEDVFLRLDERVRIARENEADLLISIHADAISMRDFRGATVYTLSDRASDAEAAATAARENLSDELAGLTAEEEQDHVADILFDLIRRETHAFSIHFARTLLDSLGETVHLVGNPLRSAGFLVLKAPDVPSVLVELGYLSNPEDEKQMKDPAWRAKAVDSILRAINIFAAARAGG</sequence>
<dbReference type="SMART" id="SM00646">
    <property type="entry name" value="Ami_3"/>
    <property type="match status" value="1"/>
</dbReference>
<evidence type="ECO:0000256" key="3">
    <source>
        <dbReference type="ARBA" id="ARBA00022801"/>
    </source>
</evidence>
<dbReference type="Gene3D" id="2.60.40.3500">
    <property type="match status" value="1"/>
</dbReference>
<evidence type="ECO:0000259" key="5">
    <source>
        <dbReference type="SMART" id="SM00646"/>
    </source>
</evidence>
<dbReference type="InterPro" id="IPR021731">
    <property type="entry name" value="AMIN_dom"/>
</dbReference>
<dbReference type="eggNOG" id="COG0860">
    <property type="taxonomic scope" value="Bacteria"/>
</dbReference>
<evidence type="ECO:0000313" key="6">
    <source>
        <dbReference type="EMBL" id="ABG63104.1"/>
    </source>
</evidence>
<dbReference type="GO" id="GO:0030288">
    <property type="term" value="C:outer membrane-bounded periplasmic space"/>
    <property type="evidence" value="ECO:0007669"/>
    <property type="project" value="TreeGrafter"/>
</dbReference>
<dbReference type="CDD" id="cd02696">
    <property type="entry name" value="MurNAc-LAA"/>
    <property type="match status" value="1"/>
</dbReference>
<dbReference type="EC" id="3.5.1.28" evidence="2"/>
<accession>Q11HM1</accession>
<name>Q11HM1_CHESB</name>
<evidence type="ECO:0000256" key="2">
    <source>
        <dbReference type="ARBA" id="ARBA00011901"/>
    </source>
</evidence>
<keyword evidence="3 6" id="KW-0378">Hydrolase</keyword>
<dbReference type="Pfam" id="PF01520">
    <property type="entry name" value="Amidase_3"/>
    <property type="match status" value="1"/>
</dbReference>
<protein>
    <recommendedName>
        <fullName evidence="2">N-acetylmuramoyl-L-alanine amidase</fullName>
        <ecNumber evidence="2">3.5.1.28</ecNumber>
    </recommendedName>
</protein>
<dbReference type="Pfam" id="PF11741">
    <property type="entry name" value="AMIN"/>
    <property type="match status" value="1"/>
</dbReference>
<dbReference type="GO" id="GO:0009253">
    <property type="term" value="P:peptidoglycan catabolic process"/>
    <property type="evidence" value="ECO:0007669"/>
    <property type="project" value="InterPro"/>
</dbReference>
<feature type="domain" description="MurNAc-LAA" evidence="5">
    <location>
        <begin position="256"/>
        <end position="410"/>
    </location>
</feature>
<dbReference type="AlphaFoldDB" id="Q11HM1"/>
<organism evidence="6">
    <name type="scientific">Chelativorans sp. (strain BNC1)</name>
    <dbReference type="NCBI Taxonomy" id="266779"/>
    <lineage>
        <taxon>Bacteria</taxon>
        <taxon>Pseudomonadati</taxon>
        <taxon>Pseudomonadota</taxon>
        <taxon>Alphaproteobacteria</taxon>
        <taxon>Hyphomicrobiales</taxon>
        <taxon>Phyllobacteriaceae</taxon>
        <taxon>Chelativorans</taxon>
    </lineage>
</organism>
<dbReference type="PANTHER" id="PTHR30404:SF0">
    <property type="entry name" value="N-ACETYLMURAMOYL-L-ALANINE AMIDASE AMIC"/>
    <property type="match status" value="1"/>
</dbReference>
<dbReference type="InterPro" id="IPR050695">
    <property type="entry name" value="N-acetylmuramoyl_amidase_3"/>
</dbReference>
<dbReference type="STRING" id="266779.Meso_1709"/>
<evidence type="ECO:0000256" key="1">
    <source>
        <dbReference type="ARBA" id="ARBA00001561"/>
    </source>
</evidence>
<dbReference type="KEGG" id="mes:Meso_1709"/>
<reference evidence="6" key="1">
    <citation type="submission" date="2006-06" db="EMBL/GenBank/DDBJ databases">
        <title>Complete sequence of chromosome of Chelativorans sp. BNC1.</title>
        <authorList>
            <consortium name="US DOE Joint Genome Institute"/>
            <person name="Copeland A."/>
            <person name="Lucas S."/>
            <person name="Lapidus A."/>
            <person name="Barry K."/>
            <person name="Detter J.C."/>
            <person name="Glavina del Rio T."/>
            <person name="Hammon N."/>
            <person name="Israni S."/>
            <person name="Dalin E."/>
            <person name="Tice H."/>
            <person name="Pitluck S."/>
            <person name="Chertkov O."/>
            <person name="Brettin T."/>
            <person name="Bruce D."/>
            <person name="Han C."/>
            <person name="Tapia R."/>
            <person name="Gilna P."/>
            <person name="Schmutz J."/>
            <person name="Larimer F."/>
            <person name="Land M."/>
            <person name="Hauser L."/>
            <person name="Kyrpides N."/>
            <person name="Mikhailova N."/>
            <person name="Richardson P."/>
        </authorList>
    </citation>
    <scope>NUCLEOTIDE SEQUENCE</scope>
    <source>
        <strain evidence="6">BNC1</strain>
    </source>
</reference>
<dbReference type="PANTHER" id="PTHR30404">
    <property type="entry name" value="N-ACETYLMURAMOYL-L-ALANINE AMIDASE"/>
    <property type="match status" value="1"/>
</dbReference>